<organism evidence="2">
    <name type="scientific">anaerobic digester metagenome</name>
    <dbReference type="NCBI Taxonomy" id="1263854"/>
    <lineage>
        <taxon>unclassified sequences</taxon>
        <taxon>metagenomes</taxon>
        <taxon>ecological metagenomes</taxon>
    </lineage>
</organism>
<protein>
    <recommendedName>
        <fullName evidence="1">AMMECR1 domain-containing protein</fullName>
    </recommendedName>
</protein>
<dbReference type="InterPro" id="IPR027485">
    <property type="entry name" value="AMMECR1_N"/>
</dbReference>
<dbReference type="Gene3D" id="3.30.700.20">
    <property type="entry name" value="Hypothetical protein ph0010, domain 1"/>
    <property type="match status" value="1"/>
</dbReference>
<dbReference type="InterPro" id="IPR002733">
    <property type="entry name" value="AMMECR1_domain"/>
</dbReference>
<evidence type="ECO:0000259" key="1">
    <source>
        <dbReference type="PROSITE" id="PS51112"/>
    </source>
</evidence>
<dbReference type="PROSITE" id="PS51112">
    <property type="entry name" value="AMMECR1"/>
    <property type="match status" value="1"/>
</dbReference>
<name>A0A485MA68_9ZZZZ</name>
<dbReference type="Pfam" id="PF01871">
    <property type="entry name" value="AMMECR1"/>
    <property type="match status" value="1"/>
</dbReference>
<dbReference type="SUPFAM" id="SSF143447">
    <property type="entry name" value="AMMECR1-like"/>
    <property type="match status" value="1"/>
</dbReference>
<proteinExistence type="predicted"/>
<accession>A0A485MA68</accession>
<evidence type="ECO:0000313" key="2">
    <source>
        <dbReference type="EMBL" id="VFU17318.1"/>
    </source>
</evidence>
<dbReference type="AlphaFoldDB" id="A0A485MA68"/>
<gene>
    <name evidence="2" type="ORF">SCFA_660004</name>
</gene>
<reference evidence="2" key="1">
    <citation type="submission" date="2019-03" db="EMBL/GenBank/DDBJ databases">
        <authorList>
            <person name="Hao L."/>
        </authorList>
    </citation>
    <scope>NUCLEOTIDE SEQUENCE</scope>
</reference>
<dbReference type="EMBL" id="CAADRM010000132">
    <property type="protein sequence ID" value="VFU17318.1"/>
    <property type="molecule type" value="Genomic_DNA"/>
</dbReference>
<sequence length="191" mass="21109">MEISAREKSILMGLAREAIHLTLSGSEPGTPPARLITARLRKESGAFVSIYKNRMLRGSMGLVLPLVPLWRAVRESAVYAAFRDPRFSPITADEMDDLTLEIAVLTSCGSAEGPSCVHGTVYRKDFRQAALLPHCAEVQEGKAGCTAAYRTGTLGLDPREWDGVDVKDTFCVEVFREERVRSGRRMPGKRR</sequence>
<feature type="domain" description="AMMECR1" evidence="1">
    <location>
        <begin position="6"/>
        <end position="191"/>
    </location>
</feature>
<dbReference type="InterPro" id="IPR036071">
    <property type="entry name" value="AMMECR1_dom_sf"/>
</dbReference>